<dbReference type="GO" id="GO:0008757">
    <property type="term" value="F:S-adenosylmethionine-dependent methyltransferase activity"/>
    <property type="evidence" value="ECO:0007669"/>
    <property type="project" value="InterPro"/>
</dbReference>
<dbReference type="AlphaFoldDB" id="A0A1R3VE40"/>
<dbReference type="GO" id="GO:0032259">
    <property type="term" value="P:methylation"/>
    <property type="evidence" value="ECO:0007669"/>
    <property type="project" value="UniProtKB-KW"/>
</dbReference>
<gene>
    <name evidence="2" type="ORF">BQ8794_50243</name>
</gene>
<dbReference type="PANTHER" id="PTHR43591:SF110">
    <property type="entry name" value="RHODANESE DOMAIN-CONTAINING PROTEIN"/>
    <property type="match status" value="1"/>
</dbReference>
<organism evidence="2 3">
    <name type="scientific">Mesorhizobium prunaredense</name>
    <dbReference type="NCBI Taxonomy" id="1631249"/>
    <lineage>
        <taxon>Bacteria</taxon>
        <taxon>Pseudomonadati</taxon>
        <taxon>Pseudomonadota</taxon>
        <taxon>Alphaproteobacteria</taxon>
        <taxon>Hyphomicrobiales</taxon>
        <taxon>Phyllobacteriaceae</taxon>
        <taxon>Mesorhizobium</taxon>
    </lineage>
</organism>
<keyword evidence="2" id="KW-0808">Transferase</keyword>
<keyword evidence="2" id="KW-0489">Methyltransferase</keyword>
<accession>A0A1R3VE40</accession>
<sequence>MSSAIDYHNKIANEWEARYLSGSFARRSRFFEERILSAIKISGAWADIGCGSGHFARKLADHGAAVVGYDGSAEMVSAAWHSAESGRGSGGSLHFEQIGSVEQLPVADGSLDGCICLSVLEYLPNISVGLGEIARVVKPGGVVVLSIPYRFSLVRLAQAMRTRLSGRAVNAGSQYIAFSRHAVTKRQLVELLAAHGLATENVAGFDPFIPRSLLQLTGPSLFFATARRVDLAGCKDTSVASKSRSCN</sequence>
<dbReference type="Pfam" id="PF08241">
    <property type="entry name" value="Methyltransf_11"/>
    <property type="match status" value="1"/>
</dbReference>
<dbReference type="CDD" id="cd02440">
    <property type="entry name" value="AdoMet_MTases"/>
    <property type="match status" value="1"/>
</dbReference>
<evidence type="ECO:0000313" key="3">
    <source>
        <dbReference type="Proteomes" id="UP000188388"/>
    </source>
</evidence>
<name>A0A1R3VE40_9HYPH</name>
<dbReference type="EMBL" id="FTPD01000045">
    <property type="protein sequence ID" value="SIT58141.1"/>
    <property type="molecule type" value="Genomic_DNA"/>
</dbReference>
<evidence type="ECO:0000259" key="1">
    <source>
        <dbReference type="Pfam" id="PF08241"/>
    </source>
</evidence>
<dbReference type="PANTHER" id="PTHR43591">
    <property type="entry name" value="METHYLTRANSFERASE"/>
    <property type="match status" value="1"/>
</dbReference>
<feature type="domain" description="Methyltransferase type 11" evidence="1">
    <location>
        <begin position="47"/>
        <end position="145"/>
    </location>
</feature>
<dbReference type="InterPro" id="IPR029063">
    <property type="entry name" value="SAM-dependent_MTases_sf"/>
</dbReference>
<reference evidence="3" key="1">
    <citation type="submission" date="2017-01" db="EMBL/GenBank/DDBJ databases">
        <authorList>
            <person name="Brunel B."/>
        </authorList>
    </citation>
    <scope>NUCLEOTIDE SEQUENCE [LARGE SCALE GENOMIC DNA]</scope>
</reference>
<dbReference type="Gene3D" id="3.40.50.150">
    <property type="entry name" value="Vaccinia Virus protein VP39"/>
    <property type="match status" value="1"/>
</dbReference>
<evidence type="ECO:0000313" key="2">
    <source>
        <dbReference type="EMBL" id="SIT58141.1"/>
    </source>
</evidence>
<keyword evidence="3" id="KW-1185">Reference proteome</keyword>
<dbReference type="SUPFAM" id="SSF53335">
    <property type="entry name" value="S-adenosyl-L-methionine-dependent methyltransferases"/>
    <property type="match status" value="1"/>
</dbReference>
<dbReference type="InterPro" id="IPR013216">
    <property type="entry name" value="Methyltransf_11"/>
</dbReference>
<proteinExistence type="predicted"/>
<protein>
    <submittedName>
        <fullName evidence="2">Putative Methyltransferase family protein</fullName>
    </submittedName>
</protein>
<dbReference type="Proteomes" id="UP000188388">
    <property type="component" value="Unassembled WGS sequence"/>
</dbReference>
<dbReference type="STRING" id="1631249.BQ8794_50243"/>
<dbReference type="RefSeq" id="WP_167378829.1">
    <property type="nucleotide sequence ID" value="NZ_FTPD01000045.1"/>
</dbReference>